<proteinExistence type="predicted"/>
<organism evidence="2 3">
    <name type="scientific">Vagococcus entomophilus</name>
    <dbReference type="NCBI Taxonomy" id="1160095"/>
    <lineage>
        <taxon>Bacteria</taxon>
        <taxon>Bacillati</taxon>
        <taxon>Bacillota</taxon>
        <taxon>Bacilli</taxon>
        <taxon>Lactobacillales</taxon>
        <taxon>Enterococcaceae</taxon>
        <taxon>Vagococcus</taxon>
    </lineage>
</organism>
<dbReference type="EMBL" id="NGJZ01000001">
    <property type="protein sequence ID" value="RSU08386.1"/>
    <property type="molecule type" value="Genomic_DNA"/>
</dbReference>
<accession>A0A430AJU5</accession>
<dbReference type="InterPro" id="IPR010390">
    <property type="entry name" value="ABC-2_transporter-like"/>
</dbReference>
<evidence type="ECO:0000256" key="1">
    <source>
        <dbReference type="SAM" id="Phobius"/>
    </source>
</evidence>
<feature type="transmembrane region" description="Helical" evidence="1">
    <location>
        <begin position="141"/>
        <end position="170"/>
    </location>
</feature>
<reference evidence="2 3" key="1">
    <citation type="submission" date="2017-05" db="EMBL/GenBank/DDBJ databases">
        <title>Vagococcus spp. assemblies.</title>
        <authorList>
            <person name="Gulvik C.A."/>
        </authorList>
    </citation>
    <scope>NUCLEOTIDE SEQUENCE [LARGE SCALE GENOMIC DNA]</scope>
    <source>
        <strain evidence="2 3">DSM 24756</strain>
    </source>
</reference>
<dbReference type="PANTHER" id="PTHR36833">
    <property type="entry name" value="SLR0610 PROTEIN-RELATED"/>
    <property type="match status" value="1"/>
</dbReference>
<keyword evidence="1" id="KW-1133">Transmembrane helix</keyword>
<feature type="transmembrane region" description="Helical" evidence="1">
    <location>
        <begin position="198"/>
        <end position="217"/>
    </location>
</feature>
<keyword evidence="1" id="KW-0472">Membrane</keyword>
<dbReference type="PANTHER" id="PTHR36833:SF1">
    <property type="entry name" value="INTEGRAL MEMBRANE TRANSPORT PROTEIN"/>
    <property type="match status" value="1"/>
</dbReference>
<dbReference type="Pfam" id="PF06182">
    <property type="entry name" value="ABC2_membrane_6"/>
    <property type="match status" value="1"/>
</dbReference>
<feature type="transmembrane region" description="Helical" evidence="1">
    <location>
        <begin position="20"/>
        <end position="45"/>
    </location>
</feature>
<evidence type="ECO:0000313" key="2">
    <source>
        <dbReference type="EMBL" id="RSU08386.1"/>
    </source>
</evidence>
<gene>
    <name evidence="2" type="ORF">CBF30_03870</name>
</gene>
<evidence type="ECO:0000313" key="3">
    <source>
        <dbReference type="Proteomes" id="UP000288669"/>
    </source>
</evidence>
<dbReference type="RefSeq" id="WP_126822937.1">
    <property type="nucleotide sequence ID" value="NZ_JBHLWU010000001.1"/>
</dbReference>
<feature type="transmembrane region" description="Helical" evidence="1">
    <location>
        <begin position="229"/>
        <end position="246"/>
    </location>
</feature>
<sequence length="258" mass="29958">MRLYYRYFLVQIQSVLAYKLSFLLTTIGQFLVSFNLFLGVYFMLLRFPTIKGYNFKECLLCFSLFLLSFSLAEMFFRGFDSFAQIIGNGEFDRILVRPKSPILQVLGSKIEFTRIGRMVQSVGMFSYAVWQINIEWSMTKIVTLILMIAGGTVLFASLFILYAAFCFFTLEGLEFMNIFTDGAREFGRYPIEVYGKKILKITTYLIPYALVQYYPFLYLIDRSSNSSTLFLPILAMLFFLPCYGVWKLGLRHYQSTGS</sequence>
<dbReference type="OrthoDB" id="9788195at2"/>
<protein>
    <recommendedName>
        <fullName evidence="4">ABC transporter permease</fullName>
    </recommendedName>
</protein>
<dbReference type="Proteomes" id="UP000288669">
    <property type="component" value="Unassembled WGS sequence"/>
</dbReference>
<comment type="caution">
    <text evidence="2">The sequence shown here is derived from an EMBL/GenBank/DDBJ whole genome shotgun (WGS) entry which is preliminary data.</text>
</comment>
<keyword evidence="1" id="KW-0812">Transmembrane</keyword>
<feature type="transmembrane region" description="Helical" evidence="1">
    <location>
        <begin position="57"/>
        <end position="76"/>
    </location>
</feature>
<name>A0A430AJU5_9ENTE</name>
<dbReference type="AlphaFoldDB" id="A0A430AJU5"/>
<keyword evidence="3" id="KW-1185">Reference proteome</keyword>
<evidence type="ECO:0008006" key="4">
    <source>
        <dbReference type="Google" id="ProtNLM"/>
    </source>
</evidence>